<dbReference type="GeneID" id="20809872"/>
<sequence length="86" mass="9587">MSESTTQLDVDGADAEVSNENPDKPPKRMKKLAPRAFLCVPINYGKRVAYVMLAAELSVEMQREFTAKQVQDKIENGTVRVQAKFG</sequence>
<dbReference type="EMBL" id="KI913130">
    <property type="protein sequence ID" value="ETV78284.1"/>
    <property type="molecule type" value="Genomic_DNA"/>
</dbReference>
<reference evidence="2" key="1">
    <citation type="submission" date="2013-12" db="EMBL/GenBank/DDBJ databases">
        <title>The Genome Sequence of Aphanomyces astaci APO3.</title>
        <authorList>
            <consortium name="The Broad Institute Genomics Platform"/>
            <person name="Russ C."/>
            <person name="Tyler B."/>
            <person name="van West P."/>
            <person name="Dieguez-Uribeondo J."/>
            <person name="Young S.K."/>
            <person name="Zeng Q."/>
            <person name="Gargeya S."/>
            <person name="Fitzgerald M."/>
            <person name="Abouelleil A."/>
            <person name="Alvarado L."/>
            <person name="Chapman S.B."/>
            <person name="Gainer-Dewar J."/>
            <person name="Goldberg J."/>
            <person name="Griggs A."/>
            <person name="Gujja S."/>
            <person name="Hansen M."/>
            <person name="Howarth C."/>
            <person name="Imamovic A."/>
            <person name="Ireland A."/>
            <person name="Larimer J."/>
            <person name="McCowan C."/>
            <person name="Murphy C."/>
            <person name="Pearson M."/>
            <person name="Poon T.W."/>
            <person name="Priest M."/>
            <person name="Roberts A."/>
            <person name="Saif S."/>
            <person name="Shea T."/>
            <person name="Sykes S."/>
            <person name="Wortman J."/>
            <person name="Nusbaum C."/>
            <person name="Birren B."/>
        </authorList>
    </citation>
    <scope>NUCLEOTIDE SEQUENCE [LARGE SCALE GENOMIC DNA]</scope>
    <source>
        <strain evidence="2">APO3</strain>
    </source>
</reference>
<dbReference type="RefSeq" id="XP_009831865.1">
    <property type="nucleotide sequence ID" value="XM_009833563.1"/>
</dbReference>
<dbReference type="VEuPathDB" id="FungiDB:H257_07876"/>
<gene>
    <name evidence="2" type="ORF">H257_07876</name>
</gene>
<proteinExistence type="predicted"/>
<evidence type="ECO:0000313" key="2">
    <source>
        <dbReference type="EMBL" id="ETV78284.1"/>
    </source>
</evidence>
<organism evidence="2">
    <name type="scientific">Aphanomyces astaci</name>
    <name type="common">Crayfish plague agent</name>
    <dbReference type="NCBI Taxonomy" id="112090"/>
    <lineage>
        <taxon>Eukaryota</taxon>
        <taxon>Sar</taxon>
        <taxon>Stramenopiles</taxon>
        <taxon>Oomycota</taxon>
        <taxon>Saprolegniomycetes</taxon>
        <taxon>Saprolegniales</taxon>
        <taxon>Verrucalvaceae</taxon>
        <taxon>Aphanomyces</taxon>
    </lineage>
</organism>
<dbReference type="AlphaFoldDB" id="W4GGV6"/>
<accession>W4GGV6</accession>
<name>W4GGV6_APHAT</name>
<protein>
    <submittedName>
        <fullName evidence="2">Uncharacterized protein</fullName>
    </submittedName>
</protein>
<feature type="region of interest" description="Disordered" evidence="1">
    <location>
        <begin position="1"/>
        <end position="29"/>
    </location>
</feature>
<evidence type="ECO:0000256" key="1">
    <source>
        <dbReference type="SAM" id="MobiDB-lite"/>
    </source>
</evidence>